<feature type="chain" id="PRO_5029905243" evidence="2">
    <location>
        <begin position="21"/>
        <end position="74"/>
    </location>
</feature>
<evidence type="ECO:0000313" key="4">
    <source>
        <dbReference type="Proteomes" id="UP000530962"/>
    </source>
</evidence>
<name>A0A7K9QKI9_IRECY</name>
<dbReference type="InterPro" id="IPR002213">
    <property type="entry name" value="UDP_glucos_trans"/>
</dbReference>
<keyword evidence="4" id="KW-1185">Reference proteome</keyword>
<proteinExistence type="predicted"/>
<evidence type="ECO:0000256" key="1">
    <source>
        <dbReference type="ARBA" id="ARBA00022679"/>
    </source>
</evidence>
<evidence type="ECO:0000256" key="2">
    <source>
        <dbReference type="SAM" id="SignalP"/>
    </source>
</evidence>
<gene>
    <name evidence="3" type="primary">Ugt1a1_1</name>
    <name evidence="3" type="ORF">IRECYA_R15797</name>
</gene>
<evidence type="ECO:0000313" key="3">
    <source>
        <dbReference type="EMBL" id="NXI11933.1"/>
    </source>
</evidence>
<dbReference type="AlphaFoldDB" id="A0A7K9QKI9"/>
<dbReference type="Proteomes" id="UP000530962">
    <property type="component" value="Unassembled WGS sequence"/>
</dbReference>
<dbReference type="Pfam" id="PF00201">
    <property type="entry name" value="UDPGT"/>
    <property type="match status" value="1"/>
</dbReference>
<protein>
    <submittedName>
        <fullName evidence="3">UD11 glucuronosyltransferase</fullName>
    </submittedName>
</protein>
<accession>A0A7K9QKI9</accession>
<feature type="signal peptide" evidence="2">
    <location>
        <begin position="1"/>
        <end position="20"/>
    </location>
</feature>
<feature type="non-terminal residue" evidence="3">
    <location>
        <position position="74"/>
    </location>
</feature>
<reference evidence="3 4" key="1">
    <citation type="submission" date="2019-09" db="EMBL/GenBank/DDBJ databases">
        <title>Bird 10,000 Genomes (B10K) Project - Family phase.</title>
        <authorList>
            <person name="Zhang G."/>
        </authorList>
    </citation>
    <scope>NUCLEOTIDE SEQUENCE [LARGE SCALE GENOMIC DNA]</scope>
    <source>
        <strain evidence="3">B10K-DU-001-26</strain>
        <tissue evidence="3">Muscle</tissue>
    </source>
</reference>
<keyword evidence="2" id="KW-0732">Signal</keyword>
<dbReference type="EMBL" id="VWZV01007127">
    <property type="protein sequence ID" value="NXI11933.1"/>
    <property type="molecule type" value="Genomic_DNA"/>
</dbReference>
<sequence>PVPAVLTWWWKLLVVPMDESHWLSLCSLLVALSQKGHQIVTVAPEANLSVEAPTYYTVKKYPVPLCRDELRAHV</sequence>
<dbReference type="GO" id="GO:0008194">
    <property type="term" value="F:UDP-glycosyltransferase activity"/>
    <property type="evidence" value="ECO:0007669"/>
    <property type="project" value="InterPro"/>
</dbReference>
<comment type="caution">
    <text evidence="3">The sequence shown here is derived from an EMBL/GenBank/DDBJ whole genome shotgun (WGS) entry which is preliminary data.</text>
</comment>
<keyword evidence="1 3" id="KW-0808">Transferase</keyword>
<feature type="non-terminal residue" evidence="3">
    <location>
        <position position="1"/>
    </location>
</feature>
<organism evidence="3 4">
    <name type="scientific">Irena cyanogastra</name>
    <name type="common">Philippine fairy-bluebird</name>
    <dbReference type="NCBI Taxonomy" id="175120"/>
    <lineage>
        <taxon>Eukaryota</taxon>
        <taxon>Metazoa</taxon>
        <taxon>Chordata</taxon>
        <taxon>Craniata</taxon>
        <taxon>Vertebrata</taxon>
        <taxon>Euteleostomi</taxon>
        <taxon>Archelosauria</taxon>
        <taxon>Archosauria</taxon>
        <taxon>Dinosauria</taxon>
        <taxon>Saurischia</taxon>
        <taxon>Theropoda</taxon>
        <taxon>Coelurosauria</taxon>
        <taxon>Aves</taxon>
        <taxon>Neognathae</taxon>
        <taxon>Neoaves</taxon>
        <taxon>Telluraves</taxon>
        <taxon>Australaves</taxon>
        <taxon>Passeriformes</taxon>
        <taxon>Corvoidea</taxon>
        <taxon>Irenidae</taxon>
        <taxon>Irena</taxon>
    </lineage>
</organism>